<protein>
    <submittedName>
        <fullName evidence="1">Uncharacterized protein</fullName>
    </submittedName>
</protein>
<sequence>MIEKIKYWLFQKGKDCKRCCLRCRYYDICRWDVLGNAGLQSEETIALLAIENSKPHKDGLLFRICQYVEFKQRARRENEKL</sequence>
<reference evidence="1 2" key="1">
    <citation type="submission" date="2018-08" db="EMBL/GenBank/DDBJ databases">
        <title>A genome reference for cultivated species of the human gut microbiota.</title>
        <authorList>
            <person name="Zou Y."/>
            <person name="Xue W."/>
            <person name="Luo G."/>
        </authorList>
    </citation>
    <scope>NUCLEOTIDE SEQUENCE [LARGE SCALE GENOMIC DNA]</scope>
    <source>
        <strain evidence="1 2">AM22-21LB</strain>
    </source>
</reference>
<accession>A0A3R6DQD7</accession>
<proteinExistence type="predicted"/>
<dbReference type="AlphaFoldDB" id="A0A3R6DQD7"/>
<organism evidence="1 2">
    <name type="scientific">Roseburia intestinalis</name>
    <dbReference type="NCBI Taxonomy" id="166486"/>
    <lineage>
        <taxon>Bacteria</taxon>
        <taxon>Bacillati</taxon>
        <taxon>Bacillota</taxon>
        <taxon>Clostridia</taxon>
        <taxon>Lachnospirales</taxon>
        <taxon>Lachnospiraceae</taxon>
        <taxon>Roseburia</taxon>
    </lineage>
</organism>
<dbReference type="Proteomes" id="UP000284051">
    <property type="component" value="Unassembled WGS sequence"/>
</dbReference>
<dbReference type="EMBL" id="QRID01000002">
    <property type="protein sequence ID" value="RHG30319.1"/>
    <property type="molecule type" value="Genomic_DNA"/>
</dbReference>
<evidence type="ECO:0000313" key="1">
    <source>
        <dbReference type="EMBL" id="RHG30319.1"/>
    </source>
</evidence>
<name>A0A3R6DQD7_9FIRM</name>
<gene>
    <name evidence="1" type="ORF">DW264_02350</name>
</gene>
<evidence type="ECO:0000313" key="2">
    <source>
        <dbReference type="Proteomes" id="UP000284051"/>
    </source>
</evidence>
<comment type="caution">
    <text evidence="1">The sequence shown here is derived from an EMBL/GenBank/DDBJ whole genome shotgun (WGS) entry which is preliminary data.</text>
</comment>